<dbReference type="AlphaFoldDB" id="A0A9J5ZTP0"/>
<dbReference type="OrthoDB" id="10067222at2759"/>
<dbReference type="PANTHER" id="PTHR33047">
    <property type="entry name" value="PROTEIN TAR1"/>
    <property type="match status" value="1"/>
</dbReference>
<organism evidence="1 2">
    <name type="scientific">Solanum commersonii</name>
    <name type="common">Commerson's wild potato</name>
    <name type="synonym">Commerson's nightshade</name>
    <dbReference type="NCBI Taxonomy" id="4109"/>
    <lineage>
        <taxon>Eukaryota</taxon>
        <taxon>Viridiplantae</taxon>
        <taxon>Streptophyta</taxon>
        <taxon>Embryophyta</taxon>
        <taxon>Tracheophyta</taxon>
        <taxon>Spermatophyta</taxon>
        <taxon>Magnoliopsida</taxon>
        <taxon>eudicotyledons</taxon>
        <taxon>Gunneridae</taxon>
        <taxon>Pentapetalae</taxon>
        <taxon>asterids</taxon>
        <taxon>lamiids</taxon>
        <taxon>Solanales</taxon>
        <taxon>Solanaceae</taxon>
        <taxon>Solanoideae</taxon>
        <taxon>Solaneae</taxon>
        <taxon>Solanum</taxon>
    </lineage>
</organism>
<evidence type="ECO:0000313" key="2">
    <source>
        <dbReference type="Proteomes" id="UP000824120"/>
    </source>
</evidence>
<evidence type="ECO:0000313" key="1">
    <source>
        <dbReference type="EMBL" id="KAG5615370.1"/>
    </source>
</evidence>
<gene>
    <name evidence="1" type="ORF">H5410_015194</name>
</gene>
<protein>
    <submittedName>
        <fullName evidence="1">Uncharacterized protein</fullName>
    </submittedName>
</protein>
<sequence>MTRALGGQRPLLWVGKQTVGACIASSSDSNLEAFSHNPAHGSFTSLAFQPKAMTNCGKTNLPHDGLNPAHIPYWSVNNPTLGEFCFTMIERADIEGSKSYIAMNAWMPQGSYPCGSLGHAFIVRIRTRNQNQMIFYPSIPHEISILISICATPAKLASARIGP</sequence>
<keyword evidence="2" id="KW-1185">Reference proteome</keyword>
<dbReference type="EMBL" id="JACXVP010000003">
    <property type="protein sequence ID" value="KAG5615370.1"/>
    <property type="molecule type" value="Genomic_DNA"/>
</dbReference>
<dbReference type="PANTHER" id="PTHR33047:SF8">
    <property type="entry name" value="REGULATOR OF RDNA TRANSCRIPTION PROTEIN 15"/>
    <property type="match status" value="1"/>
</dbReference>
<dbReference type="Proteomes" id="UP000824120">
    <property type="component" value="Chromosome 3"/>
</dbReference>
<proteinExistence type="predicted"/>
<accession>A0A9J5ZTP0</accession>
<name>A0A9J5ZTP0_SOLCO</name>
<reference evidence="1 2" key="1">
    <citation type="submission" date="2020-09" db="EMBL/GenBank/DDBJ databases">
        <title>De no assembly of potato wild relative species, Solanum commersonii.</title>
        <authorList>
            <person name="Cho K."/>
        </authorList>
    </citation>
    <scope>NUCLEOTIDE SEQUENCE [LARGE SCALE GENOMIC DNA]</scope>
    <source>
        <strain evidence="1">LZ3.2</strain>
        <tissue evidence="1">Leaf</tissue>
    </source>
</reference>
<dbReference type="InterPro" id="IPR052997">
    <property type="entry name" value="RRT15-like"/>
</dbReference>
<comment type="caution">
    <text evidence="1">The sequence shown here is derived from an EMBL/GenBank/DDBJ whole genome shotgun (WGS) entry which is preliminary data.</text>
</comment>